<reference evidence="2" key="1">
    <citation type="journal article" date="2017" name="Nat. Microbiol.">
        <title>Global analysis of biosynthetic gene clusters reveals vast potential of secondary metabolite production in Penicillium species.</title>
        <authorList>
            <person name="Nielsen J.C."/>
            <person name="Grijseels S."/>
            <person name="Prigent S."/>
            <person name="Ji B."/>
            <person name="Dainat J."/>
            <person name="Nielsen K.F."/>
            <person name="Frisvad J.C."/>
            <person name="Workman M."/>
            <person name="Nielsen J."/>
        </authorList>
    </citation>
    <scope>NUCLEOTIDE SEQUENCE [LARGE SCALE GENOMIC DNA]</scope>
    <source>
        <strain evidence="2">IBT 24891</strain>
    </source>
</reference>
<keyword evidence="2" id="KW-1185">Reference proteome</keyword>
<evidence type="ECO:0000313" key="2">
    <source>
        <dbReference type="Proteomes" id="UP000191285"/>
    </source>
</evidence>
<accession>A0A1V6TG41</accession>
<protein>
    <recommendedName>
        <fullName evidence="3">Phytanoyl-CoA dioxygenase family protein</fullName>
    </recommendedName>
</protein>
<dbReference type="SUPFAM" id="SSF51197">
    <property type="entry name" value="Clavaminate synthase-like"/>
    <property type="match status" value="1"/>
</dbReference>
<comment type="caution">
    <text evidence="1">The sequence shown here is derived from an EMBL/GenBank/DDBJ whole genome shotgun (WGS) entry which is preliminary data.</text>
</comment>
<proteinExistence type="predicted"/>
<dbReference type="PANTHER" id="PTHR37563:SF2">
    <property type="entry name" value="PHYTANOYL-COA DIOXYGENASE FAMILY PROTEIN (AFU_ORTHOLOGUE AFUA_2G03330)"/>
    <property type="match status" value="1"/>
</dbReference>
<sequence>MSIPTTPFTHETLKKAKESLAKTGHAVIPDVLDTQTIEDILTRLWAAAETNTSRGAPTYIPALDPNASNVRVFYLLERDRIFRDLIQHPGALAIVRHILGPQILISNFTANIARPGSGSMQLHSDQSLVVPEPWEEPWALNIIWCLTDVYFENGATLYIPGSQSWKRRVEVPASAEEMLVPFTASKGSIIAMDARVWHTSGKNVTVDHDRALLFGYYTKPFLRQQVNWTAALGEDVKSELSEEGRELLGLNVTANTGKVSDVGIGLEEYEGE</sequence>
<dbReference type="EMBL" id="MLKD01000006">
    <property type="protein sequence ID" value="OQE25348.1"/>
    <property type="molecule type" value="Genomic_DNA"/>
</dbReference>
<dbReference type="PANTHER" id="PTHR37563">
    <property type="entry name" value="PHYTANOYL-COA DIOXYGENASE FAMILY PROTEIN (AFU_ORTHOLOGUE AFUA_2G03330)"/>
    <property type="match status" value="1"/>
</dbReference>
<name>A0A1V6TG41_9EURO</name>
<organism evidence="1 2">
    <name type="scientific">Penicillium steckii</name>
    <dbReference type="NCBI Taxonomy" id="303698"/>
    <lineage>
        <taxon>Eukaryota</taxon>
        <taxon>Fungi</taxon>
        <taxon>Dikarya</taxon>
        <taxon>Ascomycota</taxon>
        <taxon>Pezizomycotina</taxon>
        <taxon>Eurotiomycetes</taxon>
        <taxon>Eurotiomycetidae</taxon>
        <taxon>Eurotiales</taxon>
        <taxon>Aspergillaceae</taxon>
        <taxon>Penicillium</taxon>
    </lineage>
</organism>
<dbReference type="Gene3D" id="2.60.120.620">
    <property type="entry name" value="q2cbj1_9rhob like domain"/>
    <property type="match status" value="1"/>
</dbReference>
<evidence type="ECO:0000313" key="1">
    <source>
        <dbReference type="EMBL" id="OQE25348.1"/>
    </source>
</evidence>
<gene>
    <name evidence="1" type="ORF">PENSTE_c006G03832</name>
</gene>
<dbReference type="Pfam" id="PF05721">
    <property type="entry name" value="PhyH"/>
    <property type="match status" value="1"/>
</dbReference>
<dbReference type="AlphaFoldDB" id="A0A1V6TG41"/>
<dbReference type="InterPro" id="IPR051961">
    <property type="entry name" value="Fungal_Metabolite_Diox"/>
</dbReference>
<dbReference type="Proteomes" id="UP000191285">
    <property type="component" value="Unassembled WGS sequence"/>
</dbReference>
<dbReference type="STRING" id="303698.A0A1V6TG41"/>
<dbReference type="OrthoDB" id="445007at2759"/>
<evidence type="ECO:0008006" key="3">
    <source>
        <dbReference type="Google" id="ProtNLM"/>
    </source>
</evidence>
<dbReference type="InterPro" id="IPR008775">
    <property type="entry name" value="Phytyl_CoA_dOase-like"/>
</dbReference>